<evidence type="ECO:0000256" key="1">
    <source>
        <dbReference type="SAM" id="MobiDB-lite"/>
    </source>
</evidence>
<sequence>MRITIDSPTFPIPTPQHRHRHRRHSQHTLRSIKNTTTTTTTTTVTSPAQQTFLLSPSPSPSPSPTSPIFQTDSPILPSRTSTPSPSLASQPSSYYRTLSYSNWSTDPTVIDGMATPQRFSTRLSDILPEDLDFYADERSERSEQMSIGVGEVHAGAEEEEEEEKGEEGEWEWDLELGPEVKGMLAVIGEGDFGCYPTSAGKTEEEIVMVVEGERERKGVRERSGFRTSLKKVFGMGGKKH</sequence>
<reference evidence="3" key="1">
    <citation type="journal article" date="2013" name="G3 (Bethesda)">
        <title>Comparative genomics of a plant-pathogenic fungus, Pyrenophora tritici-repentis, reveals transduplication and the impact of repeat elements on pathogenicity and population divergence.</title>
        <authorList>
            <person name="Manning V.A."/>
            <person name="Pandelova I."/>
            <person name="Dhillon B."/>
            <person name="Wilhelm L.J."/>
            <person name="Goodwin S.B."/>
            <person name="Berlin A.M."/>
            <person name="Figueroa M."/>
            <person name="Freitag M."/>
            <person name="Hane J.K."/>
            <person name="Henrissat B."/>
            <person name="Holman W.H."/>
            <person name="Kodira C.D."/>
            <person name="Martin J."/>
            <person name="Oliver R.P."/>
            <person name="Robbertse B."/>
            <person name="Schackwitz W."/>
            <person name="Schwartz D.C."/>
            <person name="Spatafora J.W."/>
            <person name="Turgeon B.G."/>
            <person name="Yandava C."/>
            <person name="Young S."/>
            <person name="Zhou S."/>
            <person name="Zeng Q."/>
            <person name="Grigoriev I.V."/>
            <person name="Ma L.-J."/>
            <person name="Ciuffetti L.M."/>
        </authorList>
    </citation>
    <scope>NUCLEOTIDE SEQUENCE [LARGE SCALE GENOMIC DNA]</scope>
    <source>
        <strain evidence="3">Pt-1C-BFP</strain>
    </source>
</reference>
<feature type="compositionally biased region" description="Acidic residues" evidence="1">
    <location>
        <begin position="157"/>
        <end position="170"/>
    </location>
</feature>
<protein>
    <submittedName>
        <fullName evidence="2">Uncharacterized protein</fullName>
    </submittedName>
</protein>
<gene>
    <name evidence="2" type="ORF">PTRG_05303</name>
</gene>
<accession>B2W665</accession>
<organism evidence="2 3">
    <name type="scientific">Pyrenophora tritici-repentis (strain Pt-1C-BFP)</name>
    <name type="common">Wheat tan spot fungus</name>
    <name type="synonym">Drechslera tritici-repentis</name>
    <dbReference type="NCBI Taxonomy" id="426418"/>
    <lineage>
        <taxon>Eukaryota</taxon>
        <taxon>Fungi</taxon>
        <taxon>Dikarya</taxon>
        <taxon>Ascomycota</taxon>
        <taxon>Pezizomycotina</taxon>
        <taxon>Dothideomycetes</taxon>
        <taxon>Pleosporomycetidae</taxon>
        <taxon>Pleosporales</taxon>
        <taxon>Pleosporineae</taxon>
        <taxon>Pleosporaceae</taxon>
        <taxon>Pyrenophora</taxon>
    </lineage>
</organism>
<dbReference type="Proteomes" id="UP000001471">
    <property type="component" value="Unassembled WGS sequence"/>
</dbReference>
<feature type="compositionally biased region" description="Low complexity" evidence="1">
    <location>
        <begin position="35"/>
        <end position="45"/>
    </location>
</feature>
<feature type="region of interest" description="Disordered" evidence="1">
    <location>
        <begin position="1"/>
        <end position="92"/>
    </location>
</feature>
<evidence type="ECO:0000313" key="2">
    <source>
        <dbReference type="EMBL" id="EDU48223.1"/>
    </source>
</evidence>
<evidence type="ECO:0000313" key="3">
    <source>
        <dbReference type="Proteomes" id="UP000001471"/>
    </source>
</evidence>
<dbReference type="HOGENOM" id="CLU_1299496_0_0_1"/>
<feature type="region of interest" description="Disordered" evidence="1">
    <location>
        <begin position="139"/>
        <end position="170"/>
    </location>
</feature>
<dbReference type="EMBL" id="DS231619">
    <property type="protein sequence ID" value="EDU48223.1"/>
    <property type="molecule type" value="Genomic_DNA"/>
</dbReference>
<feature type="compositionally biased region" description="Basic residues" evidence="1">
    <location>
        <begin position="16"/>
        <end position="27"/>
    </location>
</feature>
<dbReference type="AlphaFoldDB" id="B2W665"/>
<feature type="compositionally biased region" description="Low complexity" evidence="1">
    <location>
        <begin position="73"/>
        <end position="89"/>
    </location>
</feature>
<proteinExistence type="predicted"/>
<name>B2W665_PYRTR</name>
<dbReference type="InParanoid" id="B2W665"/>